<feature type="compositionally biased region" description="Basic and acidic residues" evidence="1">
    <location>
        <begin position="58"/>
        <end position="67"/>
    </location>
</feature>
<reference evidence="3 4" key="1">
    <citation type="journal article" date="2021" name="MBio">
        <title>A New Model Trypanosomatid, Novymonas esmeraldas: Genomic Perception of Its 'Candidatus Pandoraea novymonadis' Endosymbiont.</title>
        <authorList>
            <person name="Zakharova A."/>
            <person name="Saura A."/>
            <person name="Butenko A."/>
            <person name="Podesvova L."/>
            <person name="Warmusova S."/>
            <person name="Kostygov A.Y."/>
            <person name="Nenarokova A."/>
            <person name="Lukes J."/>
            <person name="Opperdoes F.R."/>
            <person name="Yurchenko V."/>
        </authorList>
    </citation>
    <scope>NUCLEOTIDE SEQUENCE [LARGE SCALE GENOMIC DNA]</scope>
    <source>
        <strain evidence="3 4">E262AT.01</strain>
    </source>
</reference>
<feature type="transmembrane region" description="Helical" evidence="2">
    <location>
        <begin position="459"/>
        <end position="478"/>
    </location>
</feature>
<feature type="compositionally biased region" description="Polar residues" evidence="1">
    <location>
        <begin position="244"/>
        <end position="254"/>
    </location>
</feature>
<evidence type="ECO:0000256" key="1">
    <source>
        <dbReference type="SAM" id="MobiDB-lite"/>
    </source>
</evidence>
<accession>A0AAW0EUG0</accession>
<keyword evidence="2" id="KW-0472">Membrane</keyword>
<feature type="compositionally biased region" description="Basic and acidic residues" evidence="1">
    <location>
        <begin position="1"/>
        <end position="12"/>
    </location>
</feature>
<keyword evidence="2" id="KW-1133">Transmembrane helix</keyword>
<name>A0AAW0EUG0_9TRYP</name>
<evidence type="ECO:0000256" key="2">
    <source>
        <dbReference type="SAM" id="Phobius"/>
    </source>
</evidence>
<proteinExistence type="predicted"/>
<feature type="transmembrane region" description="Helical" evidence="2">
    <location>
        <begin position="588"/>
        <end position="611"/>
    </location>
</feature>
<sequence>MPTARADSRRQPDPALFSEPSPRSDSPHTAPQSGDVDIDRTVPSGSGSGSGGVTTESDLYRETHEPAESQPSFAARVPTAEGNVLEGSGGSEDDGVDSVAALLRRMVVHTTTMIERLPPLHSPELKLIGKRVSLRAVTTNGGGLQCTRYTGLVCTIRACTVVLMDAHCCAEVDVKQLDQRELELAALSPHGSTDGADTREPFEARDAAEVLRRTDDGGGTLEEEAAAGTRATATHTGAPAQGGATETETSNSAASLAAAPTERSRTGRRTRAAARDGPVTALPYVSLARTAVQGIRPLRDSPSTAYALFRDPERHLSDMQRLRVFTRRYLVHTSEGNNQRRLPLRHYVTARCACTDLDDSVLRRIVVEEMEGLLKVDSATRMETRLRANQLDWRRSPYNATAGALRRSSVLLPHTGELRLTCGVSVVALGLVGLYGVWLGTATQVLANPITSALIQHKMVFVVATPVVAAVAAANALLHTVQMRMSQRRDLRDALVRAATGLAAIVGTLVSGVVLAASQRVEAVEHVLRHHISSPSLCAFYIGQHCSGLTAACTNPPAMDTAVCPCGPRFIYAAASCRADVLNNARTVLAPVASLSLLLCVIFAYLQYLLLSYHVLARGQHRARDHAGGAQ</sequence>
<feature type="compositionally biased region" description="Polar residues" evidence="1">
    <location>
        <begin position="21"/>
        <end position="32"/>
    </location>
</feature>
<evidence type="ECO:0008006" key="5">
    <source>
        <dbReference type="Google" id="ProtNLM"/>
    </source>
</evidence>
<dbReference type="EMBL" id="JAECZO010000123">
    <property type="protein sequence ID" value="KAK7197890.1"/>
    <property type="molecule type" value="Genomic_DNA"/>
</dbReference>
<dbReference type="AlphaFoldDB" id="A0AAW0EUG0"/>
<gene>
    <name evidence="3" type="ORF">NESM_000743400</name>
</gene>
<dbReference type="Proteomes" id="UP001430356">
    <property type="component" value="Unassembled WGS sequence"/>
</dbReference>
<keyword evidence="4" id="KW-1185">Reference proteome</keyword>
<keyword evidence="2" id="KW-0812">Transmembrane</keyword>
<feature type="compositionally biased region" description="Basic and acidic residues" evidence="1">
    <location>
        <begin position="196"/>
        <end position="216"/>
    </location>
</feature>
<feature type="compositionally biased region" description="Low complexity" evidence="1">
    <location>
        <begin position="226"/>
        <end position="239"/>
    </location>
</feature>
<feature type="transmembrane region" description="Helical" evidence="2">
    <location>
        <begin position="418"/>
        <end position="439"/>
    </location>
</feature>
<feature type="region of interest" description="Disordered" evidence="1">
    <location>
        <begin position="186"/>
        <end position="274"/>
    </location>
</feature>
<comment type="caution">
    <text evidence="3">The sequence shown here is derived from an EMBL/GenBank/DDBJ whole genome shotgun (WGS) entry which is preliminary data.</text>
</comment>
<evidence type="ECO:0000313" key="4">
    <source>
        <dbReference type="Proteomes" id="UP001430356"/>
    </source>
</evidence>
<protein>
    <recommendedName>
        <fullName evidence="5">Integral membrane protein</fullName>
    </recommendedName>
</protein>
<feature type="region of interest" description="Disordered" evidence="1">
    <location>
        <begin position="1"/>
        <end position="77"/>
    </location>
</feature>
<organism evidence="3 4">
    <name type="scientific">Novymonas esmeraldas</name>
    <dbReference type="NCBI Taxonomy" id="1808958"/>
    <lineage>
        <taxon>Eukaryota</taxon>
        <taxon>Discoba</taxon>
        <taxon>Euglenozoa</taxon>
        <taxon>Kinetoplastea</taxon>
        <taxon>Metakinetoplastina</taxon>
        <taxon>Trypanosomatida</taxon>
        <taxon>Trypanosomatidae</taxon>
        <taxon>Novymonas</taxon>
    </lineage>
</organism>
<feature type="transmembrane region" description="Helical" evidence="2">
    <location>
        <begin position="499"/>
        <end position="518"/>
    </location>
</feature>
<evidence type="ECO:0000313" key="3">
    <source>
        <dbReference type="EMBL" id="KAK7197890.1"/>
    </source>
</evidence>